<keyword evidence="3" id="KW-1185">Reference proteome</keyword>
<name>G3J2V5_CORMM</name>
<gene>
    <name evidence="2" type="ORF">CCM_01894</name>
</gene>
<dbReference type="OrthoDB" id="4748888at2759"/>
<accession>G3J2V5</accession>
<dbReference type="AlphaFoldDB" id="G3J2V5"/>
<protein>
    <submittedName>
        <fullName evidence="2">Tetratricopeptide-like helical</fullName>
    </submittedName>
</protein>
<feature type="domain" description="DUF7779" evidence="1">
    <location>
        <begin position="52"/>
        <end position="135"/>
    </location>
</feature>
<dbReference type="InterPro" id="IPR019734">
    <property type="entry name" value="TPR_rpt"/>
</dbReference>
<dbReference type="EMBL" id="JH126399">
    <property type="protein sequence ID" value="EGX97234.1"/>
    <property type="molecule type" value="Genomic_DNA"/>
</dbReference>
<dbReference type="InterPro" id="IPR056681">
    <property type="entry name" value="DUF7779"/>
</dbReference>
<dbReference type="Gene3D" id="1.25.40.10">
    <property type="entry name" value="Tetratricopeptide repeat domain"/>
    <property type="match status" value="2"/>
</dbReference>
<proteinExistence type="predicted"/>
<evidence type="ECO:0000313" key="3">
    <source>
        <dbReference type="Proteomes" id="UP000001610"/>
    </source>
</evidence>
<dbReference type="RefSeq" id="XP_006667111.1">
    <property type="nucleotide sequence ID" value="XM_006667048.1"/>
</dbReference>
<sequence>MPPYNMLVTARSNLIHRGSWSISEFIVIYDRNTRQIDSMPGTNSLEAVWRLSFQSLSQDCATLLGIMCYLTPDSIPQVLFEPVGVQDLPSELEICRDQLALSNLIDELLTLALIKREKSARILSLHRLMQQQFRHFSSPADNQRFFYYTTCLLFEAFPQSDAKKGQLYDRWTECQRYLQHVLNLKNQYKEAATSTQPLVPSLKFLLESASYTEVQDSLAVAISAFDEIAPEEKNQYLYADLCASSGLAWAHRGSFSLARPWLEQSHKIRSAADPPDGLELSWAEINMANLEASVGNFSSSLEWQIKALRNRQSTGGEDAKHMHSQAILYQNLGRCKYLVGNFAEAQVWCHIAVNLLSESENWAMLAYTYFVRGNIGRAEGDFARAQEEYTQAHRVWLEKGLVRTHHFNGACLYKLGCVAFDQDDSVSAIKHLQESLVIAKLHQNVLVADYARVLRKLSVVLRRQPGHEAEAEAWREEAEAIARVRLGVQEGACIANDEQTYDELVYILWR</sequence>
<organism evidence="2 3">
    <name type="scientific">Cordyceps militaris (strain CM01)</name>
    <name type="common">Caterpillar fungus</name>
    <dbReference type="NCBI Taxonomy" id="983644"/>
    <lineage>
        <taxon>Eukaryota</taxon>
        <taxon>Fungi</taxon>
        <taxon>Dikarya</taxon>
        <taxon>Ascomycota</taxon>
        <taxon>Pezizomycotina</taxon>
        <taxon>Sordariomycetes</taxon>
        <taxon>Hypocreomycetidae</taxon>
        <taxon>Hypocreales</taxon>
        <taxon>Cordycipitaceae</taxon>
        <taxon>Cordyceps</taxon>
    </lineage>
</organism>
<dbReference type="Proteomes" id="UP000001610">
    <property type="component" value="Unassembled WGS sequence"/>
</dbReference>
<dbReference type="VEuPathDB" id="FungiDB:CCM_01894"/>
<reference evidence="2 3" key="1">
    <citation type="journal article" date="2011" name="Genome Biol.">
        <title>Genome sequence of the insect pathogenic fungus Cordyceps militaris, a valued traditional Chinese medicine.</title>
        <authorList>
            <person name="Zheng P."/>
            <person name="Xia Y."/>
            <person name="Xiao G."/>
            <person name="Xiong C."/>
            <person name="Hu X."/>
            <person name="Zhang S."/>
            <person name="Zheng H."/>
            <person name="Huang Y."/>
            <person name="Zhou Y."/>
            <person name="Wang S."/>
            <person name="Zhao G.P."/>
            <person name="Liu X."/>
            <person name="St Leger R.J."/>
            <person name="Wang C."/>
        </authorList>
    </citation>
    <scope>NUCLEOTIDE SEQUENCE [LARGE SCALE GENOMIC DNA]</scope>
    <source>
        <strain evidence="2 3">CM01</strain>
    </source>
</reference>
<dbReference type="Pfam" id="PF25000">
    <property type="entry name" value="DUF7779"/>
    <property type="match status" value="1"/>
</dbReference>
<dbReference type="InterPro" id="IPR011990">
    <property type="entry name" value="TPR-like_helical_dom_sf"/>
</dbReference>
<evidence type="ECO:0000259" key="1">
    <source>
        <dbReference type="Pfam" id="PF25000"/>
    </source>
</evidence>
<evidence type="ECO:0000313" key="2">
    <source>
        <dbReference type="EMBL" id="EGX97234.1"/>
    </source>
</evidence>
<dbReference type="InParanoid" id="G3J2V5"/>
<dbReference type="HOGENOM" id="CLU_000288_125_7_1"/>
<dbReference type="STRING" id="983644.G3J2V5"/>
<dbReference type="GeneID" id="18163923"/>
<dbReference type="SMART" id="SM00028">
    <property type="entry name" value="TPR"/>
    <property type="match status" value="3"/>
</dbReference>
<dbReference type="KEGG" id="cmt:CCM_01894"/>
<dbReference type="SUPFAM" id="SSF48452">
    <property type="entry name" value="TPR-like"/>
    <property type="match status" value="2"/>
</dbReference>